<sequence length="213" mass="23186">MKKIDEAKQAYQSYVNRISREKIPQYESLFAGKEKEYLTEVIDGNWVSEGKYVREFESQLAGISGKNYAVAFCNATAALITGMKGLGIGQGDDVIVPSLSHSADPNSIVQVGANPIFADINRRTLCLSVDNISSALTDKTKAVLYVNAYGNTDEIDKVEEFLNLRNIYLINDSAPALNCQFKGRPISSFGAFSVLSFYADKTISTGEGGALLT</sequence>
<gene>
    <name evidence="1" type="ORF">METZ01_LOCUS372854</name>
</gene>
<dbReference type="InterPro" id="IPR015421">
    <property type="entry name" value="PyrdxlP-dep_Trfase_major"/>
</dbReference>
<dbReference type="Pfam" id="PF01041">
    <property type="entry name" value="DegT_DnrJ_EryC1"/>
    <property type="match status" value="1"/>
</dbReference>
<dbReference type="GO" id="GO:0030170">
    <property type="term" value="F:pyridoxal phosphate binding"/>
    <property type="evidence" value="ECO:0007669"/>
    <property type="project" value="TreeGrafter"/>
</dbReference>
<evidence type="ECO:0008006" key="2">
    <source>
        <dbReference type="Google" id="ProtNLM"/>
    </source>
</evidence>
<name>A0A382TCZ5_9ZZZZ</name>
<dbReference type="GO" id="GO:0000271">
    <property type="term" value="P:polysaccharide biosynthetic process"/>
    <property type="evidence" value="ECO:0007669"/>
    <property type="project" value="TreeGrafter"/>
</dbReference>
<accession>A0A382TCZ5</accession>
<protein>
    <recommendedName>
        <fullName evidence="2">DegT/DnrJ/EryC1/StrS aminotransferase family protein</fullName>
    </recommendedName>
</protein>
<feature type="non-terminal residue" evidence="1">
    <location>
        <position position="213"/>
    </location>
</feature>
<reference evidence="1" key="1">
    <citation type="submission" date="2018-05" db="EMBL/GenBank/DDBJ databases">
        <authorList>
            <person name="Lanie J.A."/>
            <person name="Ng W.-L."/>
            <person name="Kazmierczak K.M."/>
            <person name="Andrzejewski T.M."/>
            <person name="Davidsen T.M."/>
            <person name="Wayne K.J."/>
            <person name="Tettelin H."/>
            <person name="Glass J.I."/>
            <person name="Rusch D."/>
            <person name="Podicherti R."/>
            <person name="Tsui H.-C.T."/>
            <person name="Winkler M.E."/>
        </authorList>
    </citation>
    <scope>NUCLEOTIDE SEQUENCE</scope>
</reference>
<organism evidence="1">
    <name type="scientific">marine metagenome</name>
    <dbReference type="NCBI Taxonomy" id="408172"/>
    <lineage>
        <taxon>unclassified sequences</taxon>
        <taxon>metagenomes</taxon>
        <taxon>ecological metagenomes</taxon>
    </lineage>
</organism>
<dbReference type="PANTHER" id="PTHR30244">
    <property type="entry name" value="TRANSAMINASE"/>
    <property type="match status" value="1"/>
</dbReference>
<dbReference type="Gene3D" id="3.40.640.10">
    <property type="entry name" value="Type I PLP-dependent aspartate aminotransferase-like (Major domain)"/>
    <property type="match status" value="1"/>
</dbReference>
<dbReference type="EMBL" id="UINC01135697">
    <property type="protein sequence ID" value="SVD20000.1"/>
    <property type="molecule type" value="Genomic_DNA"/>
</dbReference>
<dbReference type="GO" id="GO:0008483">
    <property type="term" value="F:transaminase activity"/>
    <property type="evidence" value="ECO:0007669"/>
    <property type="project" value="TreeGrafter"/>
</dbReference>
<dbReference type="AlphaFoldDB" id="A0A382TCZ5"/>
<dbReference type="InterPro" id="IPR000653">
    <property type="entry name" value="DegT/StrS_aminotransferase"/>
</dbReference>
<dbReference type="InterPro" id="IPR015424">
    <property type="entry name" value="PyrdxlP-dep_Trfase"/>
</dbReference>
<dbReference type="SUPFAM" id="SSF53383">
    <property type="entry name" value="PLP-dependent transferases"/>
    <property type="match status" value="1"/>
</dbReference>
<proteinExistence type="predicted"/>
<evidence type="ECO:0000313" key="1">
    <source>
        <dbReference type="EMBL" id="SVD20000.1"/>
    </source>
</evidence>
<dbReference type="PANTHER" id="PTHR30244:SF34">
    <property type="entry name" value="DTDP-4-AMINO-4,6-DIDEOXYGALACTOSE TRANSAMINASE"/>
    <property type="match status" value="1"/>
</dbReference>